<dbReference type="AlphaFoldDB" id="A0A6J5TMW2"/>
<reference evidence="1 2" key="1">
    <citation type="submission" date="2020-05" db="EMBL/GenBank/DDBJ databases">
        <authorList>
            <person name="Campoy J."/>
            <person name="Schneeberger K."/>
            <person name="Spophaly S."/>
        </authorList>
    </citation>
    <scope>NUCLEOTIDE SEQUENCE [LARGE SCALE GENOMIC DNA]</scope>
    <source>
        <strain evidence="1">PruArmRojPasFocal</strain>
    </source>
</reference>
<organism evidence="1 2">
    <name type="scientific">Prunus armeniaca</name>
    <name type="common">Apricot</name>
    <name type="synonym">Armeniaca vulgaris</name>
    <dbReference type="NCBI Taxonomy" id="36596"/>
    <lineage>
        <taxon>Eukaryota</taxon>
        <taxon>Viridiplantae</taxon>
        <taxon>Streptophyta</taxon>
        <taxon>Embryophyta</taxon>
        <taxon>Tracheophyta</taxon>
        <taxon>Spermatophyta</taxon>
        <taxon>Magnoliopsida</taxon>
        <taxon>eudicotyledons</taxon>
        <taxon>Gunneridae</taxon>
        <taxon>Pentapetalae</taxon>
        <taxon>rosids</taxon>
        <taxon>fabids</taxon>
        <taxon>Rosales</taxon>
        <taxon>Rosaceae</taxon>
        <taxon>Amygdaloideae</taxon>
        <taxon>Amygdaleae</taxon>
        <taxon>Prunus</taxon>
    </lineage>
</organism>
<dbReference type="Proteomes" id="UP000507222">
    <property type="component" value="Unassembled WGS sequence"/>
</dbReference>
<gene>
    <name evidence="1" type="ORF">CURHAP_LOCUS5191</name>
</gene>
<evidence type="ECO:0000313" key="1">
    <source>
        <dbReference type="EMBL" id="CAB4263868.1"/>
    </source>
</evidence>
<accession>A0A6J5TMW2</accession>
<evidence type="ECO:0000313" key="2">
    <source>
        <dbReference type="Proteomes" id="UP000507222"/>
    </source>
</evidence>
<proteinExistence type="predicted"/>
<protein>
    <submittedName>
        <fullName evidence="1">Uncharacterized protein</fullName>
    </submittedName>
</protein>
<name>A0A6J5TMW2_PRUAR</name>
<sequence length="105" mass="12207">MVKNRKKDSKALMYIFGGIDPLVYENIAHVFTSKDAWDVLMKSYTRREKMKANCDDLKELQIVEKILQTLTDNVENKVTVIEETHDLSTLRVDELQDSVQLMSKD</sequence>
<dbReference type="EMBL" id="CAEKDK010000001">
    <property type="protein sequence ID" value="CAB4263868.1"/>
    <property type="molecule type" value="Genomic_DNA"/>
</dbReference>